<feature type="domain" description="Radical SAM core" evidence="8">
    <location>
        <begin position="70"/>
        <end position="174"/>
    </location>
</feature>
<dbReference type="SUPFAM" id="SSF102114">
    <property type="entry name" value="Radical SAM enzymes"/>
    <property type="match status" value="1"/>
</dbReference>
<dbReference type="InterPro" id="IPR007197">
    <property type="entry name" value="rSAM"/>
</dbReference>
<keyword evidence="2" id="KW-0949">S-adenosyl-L-methionine</keyword>
<dbReference type="Pfam" id="PF04055">
    <property type="entry name" value="Radical_SAM"/>
    <property type="match status" value="1"/>
</dbReference>
<name>A0A2H4U8P4_METSM</name>
<dbReference type="EMBL" id="CP017803">
    <property type="protein sequence ID" value="ATZ60495.1"/>
    <property type="molecule type" value="Genomic_DNA"/>
</dbReference>
<evidence type="ECO:0000256" key="2">
    <source>
        <dbReference type="ARBA" id="ARBA00022691"/>
    </source>
</evidence>
<keyword evidence="3" id="KW-0479">Metal-binding</keyword>
<dbReference type="AlphaFoldDB" id="A0A2H4U8P4"/>
<evidence type="ECO:0000256" key="1">
    <source>
        <dbReference type="ARBA" id="ARBA00001966"/>
    </source>
</evidence>
<dbReference type="CDD" id="cd01335">
    <property type="entry name" value="Radical_SAM"/>
    <property type="match status" value="1"/>
</dbReference>
<dbReference type="GO" id="GO:0046872">
    <property type="term" value="F:metal ion binding"/>
    <property type="evidence" value="ECO:0007669"/>
    <property type="project" value="UniProtKB-KW"/>
</dbReference>
<dbReference type="RefSeq" id="WP_004036230.1">
    <property type="nucleotide sequence ID" value="NZ_CAYBBF010000010.1"/>
</dbReference>
<comment type="cofactor">
    <cofactor evidence="1">
        <name>[4Fe-4S] cluster</name>
        <dbReference type="ChEBI" id="CHEBI:49883"/>
    </cofactor>
</comment>
<feature type="region of interest" description="Disordered" evidence="7">
    <location>
        <begin position="17"/>
        <end position="39"/>
    </location>
</feature>
<dbReference type="CDD" id="cd21109">
    <property type="entry name" value="SPASM"/>
    <property type="match status" value="1"/>
</dbReference>
<dbReference type="PANTHER" id="PTHR43273:SF3">
    <property type="entry name" value="ANAEROBIC SULFATASE-MATURATING ENZYME HOMOLOG ASLB-RELATED"/>
    <property type="match status" value="1"/>
</dbReference>
<comment type="similarity">
    <text evidence="6">Belongs to the radical SAM superfamily. Anaerobic sulfatase-maturating enzyme family.</text>
</comment>
<dbReference type="InterPro" id="IPR013785">
    <property type="entry name" value="Aldolase_TIM"/>
</dbReference>
<dbReference type="SFLD" id="SFLDS00029">
    <property type="entry name" value="Radical_SAM"/>
    <property type="match status" value="1"/>
</dbReference>
<gene>
    <name evidence="10" type="ORF">BK798_08695</name>
</gene>
<dbReference type="InterPro" id="IPR058240">
    <property type="entry name" value="rSAM_sf"/>
</dbReference>
<dbReference type="InterPro" id="IPR023867">
    <property type="entry name" value="Sulphatase_maturase_rSAM"/>
</dbReference>
<keyword evidence="4" id="KW-0408">Iron</keyword>
<dbReference type="InterPro" id="IPR023885">
    <property type="entry name" value="4Fe4S-binding_SPASM_dom"/>
</dbReference>
<evidence type="ECO:0000256" key="6">
    <source>
        <dbReference type="ARBA" id="ARBA00023601"/>
    </source>
</evidence>
<dbReference type="Pfam" id="PF13186">
    <property type="entry name" value="SPASM"/>
    <property type="match status" value="1"/>
</dbReference>
<dbReference type="Gene3D" id="3.20.20.70">
    <property type="entry name" value="Aldolase class I"/>
    <property type="match status" value="1"/>
</dbReference>
<evidence type="ECO:0000259" key="8">
    <source>
        <dbReference type="Pfam" id="PF04055"/>
    </source>
</evidence>
<sequence>MFSNSIKKLINKLKNSSANKEVSKAENSEEKNYNSETKQKDEEIFQDVYNLIDNFMKTTPTPLFNNIEIETVNRCNGTCSFCPVNKNQDPREYKKMPEELFKKIIKELKEINYNGAIALHSNNEPLLDKKICNYAKYTRKELPNSYIYLYTNGTLLTIDKFCELITNLDLLVIDNYNDNIQFIEPVKEIFNYCIQHPELKKKVRIDMRLQNQILTSRGGQSDNRDEILTLKSSCLLPFNKIVVQPDGRIPLCCCDPFGKVILGDLNTEKLVDIWNGKKARALRESLYKEQYSRKNLKLCSKCDVLVEKLDGIPYTDEDISNQWKNLYSIFNIQ</sequence>
<evidence type="ECO:0000256" key="4">
    <source>
        <dbReference type="ARBA" id="ARBA00023004"/>
    </source>
</evidence>
<evidence type="ECO:0000313" key="10">
    <source>
        <dbReference type="EMBL" id="ATZ60495.1"/>
    </source>
</evidence>
<dbReference type="Proteomes" id="UP000232133">
    <property type="component" value="Chromosome"/>
</dbReference>
<accession>A0A2H4U8P4</accession>
<evidence type="ECO:0000256" key="3">
    <source>
        <dbReference type="ARBA" id="ARBA00022723"/>
    </source>
</evidence>
<evidence type="ECO:0000256" key="7">
    <source>
        <dbReference type="SAM" id="MobiDB-lite"/>
    </source>
</evidence>
<proteinExistence type="inferred from homology"/>
<dbReference type="GO" id="GO:0016491">
    <property type="term" value="F:oxidoreductase activity"/>
    <property type="evidence" value="ECO:0007669"/>
    <property type="project" value="InterPro"/>
</dbReference>
<reference evidence="10 11" key="1">
    <citation type="submission" date="2016-10" db="EMBL/GenBank/DDBJ databases">
        <authorList>
            <person name="Varghese N."/>
        </authorList>
    </citation>
    <scope>NUCLEOTIDE SEQUENCE [LARGE SCALE GENOMIC DNA]</scope>
    <source>
        <strain evidence="10 11">KB11</strain>
    </source>
</reference>
<dbReference type="GO" id="GO:0051536">
    <property type="term" value="F:iron-sulfur cluster binding"/>
    <property type="evidence" value="ECO:0007669"/>
    <property type="project" value="UniProtKB-KW"/>
</dbReference>
<evidence type="ECO:0000256" key="5">
    <source>
        <dbReference type="ARBA" id="ARBA00023014"/>
    </source>
</evidence>
<dbReference type="PANTHER" id="PTHR43273">
    <property type="entry name" value="ANAEROBIC SULFATASE-MATURATING ENZYME HOMOLOG ASLB-RELATED"/>
    <property type="match status" value="1"/>
</dbReference>
<dbReference type="GeneID" id="35119453"/>
<feature type="domain" description="4Fe4S-binding SPASM" evidence="9">
    <location>
        <begin position="234"/>
        <end position="303"/>
    </location>
</feature>
<evidence type="ECO:0000313" key="11">
    <source>
        <dbReference type="Proteomes" id="UP000232133"/>
    </source>
</evidence>
<feature type="compositionally biased region" description="Basic and acidic residues" evidence="7">
    <location>
        <begin position="21"/>
        <end position="39"/>
    </location>
</feature>
<keyword evidence="5" id="KW-0411">Iron-sulfur</keyword>
<protein>
    <submittedName>
        <fullName evidence="10">Radical SAM protein</fullName>
    </submittedName>
</protein>
<organism evidence="10 11">
    <name type="scientific">Methanobrevibacter smithii</name>
    <dbReference type="NCBI Taxonomy" id="2173"/>
    <lineage>
        <taxon>Archaea</taxon>
        <taxon>Methanobacteriati</taxon>
        <taxon>Methanobacteriota</taxon>
        <taxon>Methanomada group</taxon>
        <taxon>Methanobacteria</taxon>
        <taxon>Methanobacteriales</taxon>
        <taxon>Methanobacteriaceae</taxon>
        <taxon>Methanobrevibacter</taxon>
    </lineage>
</organism>
<evidence type="ECO:0000259" key="9">
    <source>
        <dbReference type="Pfam" id="PF13186"/>
    </source>
</evidence>